<keyword evidence="9 12" id="KW-0408">Iron</keyword>
<keyword evidence="5 13" id="KW-0812">Transmembrane</keyword>
<evidence type="ECO:0000313" key="14">
    <source>
        <dbReference type="EMBL" id="RDH15441.1"/>
    </source>
</evidence>
<name>A0A370BQR5_ASPNG</name>
<dbReference type="GO" id="GO:0020037">
    <property type="term" value="F:heme binding"/>
    <property type="evidence" value="ECO:0007669"/>
    <property type="project" value="InterPro"/>
</dbReference>
<feature type="transmembrane region" description="Helical" evidence="13">
    <location>
        <begin position="15"/>
        <end position="37"/>
    </location>
</feature>
<dbReference type="PANTHER" id="PTHR46206">
    <property type="entry name" value="CYTOCHROME P450"/>
    <property type="match status" value="1"/>
</dbReference>
<evidence type="ECO:0000256" key="2">
    <source>
        <dbReference type="ARBA" id="ARBA00004370"/>
    </source>
</evidence>
<protein>
    <submittedName>
        <fullName evidence="14">Cytochrome P450 monooxygenase</fullName>
    </submittedName>
</protein>
<evidence type="ECO:0000256" key="11">
    <source>
        <dbReference type="ARBA" id="ARBA00023136"/>
    </source>
</evidence>
<evidence type="ECO:0000256" key="1">
    <source>
        <dbReference type="ARBA" id="ARBA00001971"/>
    </source>
</evidence>
<accession>A0A370BQR5</accession>
<dbReference type="PRINTS" id="PR00465">
    <property type="entry name" value="EP450IV"/>
</dbReference>
<dbReference type="GO" id="GO:0005506">
    <property type="term" value="F:iron ion binding"/>
    <property type="evidence" value="ECO:0007669"/>
    <property type="project" value="InterPro"/>
</dbReference>
<keyword evidence="8" id="KW-0560">Oxidoreductase</keyword>
<dbReference type="InterPro" id="IPR001128">
    <property type="entry name" value="Cyt_P450"/>
</dbReference>
<evidence type="ECO:0000256" key="13">
    <source>
        <dbReference type="SAM" id="Phobius"/>
    </source>
</evidence>
<dbReference type="VEuPathDB" id="FungiDB:M747DRAFT_374342"/>
<evidence type="ECO:0000256" key="7">
    <source>
        <dbReference type="ARBA" id="ARBA00022989"/>
    </source>
</evidence>
<keyword evidence="10 14" id="KW-0503">Monooxygenase</keyword>
<keyword evidence="11 13" id="KW-0472">Membrane</keyword>
<evidence type="ECO:0000256" key="8">
    <source>
        <dbReference type="ARBA" id="ARBA00023002"/>
    </source>
</evidence>
<dbReference type="GO" id="GO:0016705">
    <property type="term" value="F:oxidoreductase activity, acting on paired donors, with incorporation or reduction of molecular oxygen"/>
    <property type="evidence" value="ECO:0007669"/>
    <property type="project" value="InterPro"/>
</dbReference>
<evidence type="ECO:0000256" key="6">
    <source>
        <dbReference type="ARBA" id="ARBA00022723"/>
    </source>
</evidence>
<evidence type="ECO:0000256" key="4">
    <source>
        <dbReference type="ARBA" id="ARBA00022617"/>
    </source>
</evidence>
<reference evidence="14 15" key="1">
    <citation type="submission" date="2018-07" db="EMBL/GenBank/DDBJ databases">
        <title>Section-level genome sequencing of Aspergillus section Nigri to investigate inter- and intra-species variation.</title>
        <authorList>
            <consortium name="DOE Joint Genome Institute"/>
            <person name="Vesth T.C."/>
            <person name="Nybo J.L."/>
            <person name="Theobald S."/>
            <person name="Frisvad J.C."/>
            <person name="Larsen T.O."/>
            <person name="Nielsen K.F."/>
            <person name="Hoof J.B."/>
            <person name="Brandl J."/>
            <person name="Salamov A."/>
            <person name="Riley R."/>
            <person name="Gladden J.M."/>
            <person name="Phatale P."/>
            <person name="Nielsen M.T."/>
            <person name="Lyhne E.K."/>
            <person name="Kogle M.E."/>
            <person name="Strasser K."/>
            <person name="McDonnell E."/>
            <person name="Barry K."/>
            <person name="Clum A."/>
            <person name="Chen C."/>
            <person name="Nolan M."/>
            <person name="Sandor L."/>
            <person name="Kuo A."/>
            <person name="Lipzen A."/>
            <person name="Hainaut M."/>
            <person name="Drula E."/>
            <person name="Tsang A."/>
            <person name="Magnuson J.K."/>
            <person name="Henrissat B."/>
            <person name="Wiebenga A."/>
            <person name="Simmons B.A."/>
            <person name="Makela M.R."/>
            <person name="De vries R.P."/>
            <person name="Grigoriev I.V."/>
            <person name="Mortensen U.H."/>
            <person name="Baker S.E."/>
            <person name="Andersen M.R."/>
        </authorList>
    </citation>
    <scope>NUCLEOTIDE SEQUENCE [LARGE SCALE GENOMIC DNA]</scope>
    <source>
        <strain evidence="14 15">ATCC 13496</strain>
    </source>
</reference>
<keyword evidence="4 12" id="KW-0349">Heme</keyword>
<gene>
    <name evidence="14" type="ORF">M747DRAFT_374342</name>
</gene>
<dbReference type="AlphaFoldDB" id="A0A370BQR5"/>
<keyword evidence="6 12" id="KW-0479">Metal-binding</keyword>
<dbReference type="EMBL" id="KZ851949">
    <property type="protein sequence ID" value="RDH15441.1"/>
    <property type="molecule type" value="Genomic_DNA"/>
</dbReference>
<dbReference type="InterPro" id="IPR036396">
    <property type="entry name" value="Cyt_P450_sf"/>
</dbReference>
<keyword evidence="7 13" id="KW-1133">Transmembrane helix</keyword>
<comment type="cofactor">
    <cofactor evidence="1 12">
        <name>heme</name>
        <dbReference type="ChEBI" id="CHEBI:30413"/>
    </cofactor>
</comment>
<evidence type="ECO:0000256" key="9">
    <source>
        <dbReference type="ARBA" id="ARBA00023004"/>
    </source>
</evidence>
<evidence type="ECO:0000256" key="3">
    <source>
        <dbReference type="ARBA" id="ARBA00010617"/>
    </source>
</evidence>
<dbReference type="GO" id="GO:0004497">
    <property type="term" value="F:monooxygenase activity"/>
    <property type="evidence" value="ECO:0007669"/>
    <property type="project" value="UniProtKB-KW"/>
</dbReference>
<dbReference type="InterPro" id="IPR002403">
    <property type="entry name" value="Cyt_P450_E_grp-IV"/>
</dbReference>
<dbReference type="PANTHER" id="PTHR46206:SF5">
    <property type="entry name" value="P450, PUTATIVE (EUROFUNG)-RELATED"/>
    <property type="match status" value="1"/>
</dbReference>
<evidence type="ECO:0000256" key="10">
    <source>
        <dbReference type="ARBA" id="ARBA00023033"/>
    </source>
</evidence>
<evidence type="ECO:0000313" key="15">
    <source>
        <dbReference type="Proteomes" id="UP000253845"/>
    </source>
</evidence>
<proteinExistence type="inferred from homology"/>
<feature type="binding site" description="axial binding residue" evidence="12">
    <location>
        <position position="477"/>
    </location>
    <ligand>
        <name>heme</name>
        <dbReference type="ChEBI" id="CHEBI:30413"/>
    </ligand>
    <ligandPart>
        <name>Fe</name>
        <dbReference type="ChEBI" id="CHEBI:18248"/>
    </ligandPart>
</feature>
<dbReference type="Proteomes" id="UP000253845">
    <property type="component" value="Unassembled WGS sequence"/>
</dbReference>
<sequence>MAVHVPFSIHHVVDIGISTGPVVIVLVLLFGLAVVGSDSLDGWWQKRALRGIPIVDEGSYMRPKLRWKRFDAEKEYARAYQQYTKAGKPYAIRMQNDNYGIVLPLNSAKEWRSLPHDQLSFLQALAEFADMNMYCDVTDRTPIEAVHSCNNAESLNILNKLLARETDTALSQIFEQPTGKADWKELNTLQTILSLCSTVTMALLLGPDTAPDPVLHHHSTSFGEAIMSSCYRRTGYPRILRPFVWRFSSECRNLRKHFSLVRERLVPEVARRVAAARAADKTKDVRPSSLLDALIAAAFDNGSLSPDDQGRNDAAQVQLLADDLIFYHFELCKPTAFNIIFQLYAIMDHPEYKAPLREEALQALKLTNGDWTVETLKHAPKLESFTKETFRLYDISGFVSFRRVMKPLTLNSIGLSLRPGTILLSPCRNVHLDPEIYEDPTTFNGYRFYDSSREVCSPRVATTSLTFLTFSHGAGSCPARVLATQICRTIFIKFLLQYDVEPVQKEILPYGFTSGPVYMPNPSVMMRIRPRSDGK</sequence>
<organism evidence="14 15">
    <name type="scientific">Aspergillus niger ATCC 13496</name>
    <dbReference type="NCBI Taxonomy" id="1353008"/>
    <lineage>
        <taxon>Eukaryota</taxon>
        <taxon>Fungi</taxon>
        <taxon>Dikarya</taxon>
        <taxon>Ascomycota</taxon>
        <taxon>Pezizomycotina</taxon>
        <taxon>Eurotiomycetes</taxon>
        <taxon>Eurotiomycetidae</taxon>
        <taxon>Eurotiales</taxon>
        <taxon>Aspergillaceae</taxon>
        <taxon>Aspergillus</taxon>
        <taxon>Aspergillus subgen. Circumdati</taxon>
    </lineage>
</organism>
<evidence type="ECO:0000256" key="12">
    <source>
        <dbReference type="PIRSR" id="PIRSR602403-1"/>
    </source>
</evidence>
<dbReference type="CDD" id="cd11041">
    <property type="entry name" value="CYP503A1-like"/>
    <property type="match status" value="1"/>
</dbReference>
<comment type="similarity">
    <text evidence="3">Belongs to the cytochrome P450 family.</text>
</comment>
<dbReference type="Gene3D" id="1.10.630.10">
    <property type="entry name" value="Cytochrome P450"/>
    <property type="match status" value="1"/>
</dbReference>
<dbReference type="GO" id="GO:0016020">
    <property type="term" value="C:membrane"/>
    <property type="evidence" value="ECO:0007669"/>
    <property type="project" value="UniProtKB-SubCell"/>
</dbReference>
<evidence type="ECO:0000256" key="5">
    <source>
        <dbReference type="ARBA" id="ARBA00022692"/>
    </source>
</evidence>
<dbReference type="GO" id="GO:0019748">
    <property type="term" value="P:secondary metabolic process"/>
    <property type="evidence" value="ECO:0007669"/>
    <property type="project" value="UniProtKB-ARBA"/>
</dbReference>
<dbReference type="Pfam" id="PF00067">
    <property type="entry name" value="p450"/>
    <property type="match status" value="1"/>
</dbReference>
<comment type="subcellular location">
    <subcellularLocation>
        <location evidence="2">Membrane</location>
    </subcellularLocation>
</comment>
<dbReference type="SUPFAM" id="SSF48264">
    <property type="entry name" value="Cytochrome P450"/>
    <property type="match status" value="1"/>
</dbReference>